<reference evidence="1 2" key="1">
    <citation type="submission" date="2024-04" db="EMBL/GenBank/DDBJ databases">
        <title>Draft genome sequence of a multidrug-resistant Enterobacter quasihormaechei Hakim RU_CBWE strain isolated from pond surface water at the University of Rajshahi in Bangladesh.</title>
        <authorList>
            <person name="Raihan J."/>
            <person name="Islam M.S."/>
            <person name="Khan M.U."/>
            <person name="Romance M."/>
            <person name="Haque M.H."/>
        </authorList>
    </citation>
    <scope>NUCLEOTIDE SEQUENCE [LARGE SCALE GENOMIC DNA]</scope>
    <source>
        <strain evidence="1 2">Hakim RU_CBWE</strain>
    </source>
</reference>
<gene>
    <name evidence="1" type="ORF">AAGT82_19080</name>
</gene>
<name>A0ABU9PLJ0_9ENTR</name>
<evidence type="ECO:0008006" key="3">
    <source>
        <dbReference type="Google" id="ProtNLM"/>
    </source>
</evidence>
<comment type="caution">
    <text evidence="1">The sequence shown here is derived from an EMBL/GenBank/DDBJ whole genome shotgun (WGS) entry which is preliminary data.</text>
</comment>
<evidence type="ECO:0000313" key="2">
    <source>
        <dbReference type="Proteomes" id="UP001490940"/>
    </source>
</evidence>
<dbReference type="Proteomes" id="UP001490940">
    <property type="component" value="Unassembled WGS sequence"/>
</dbReference>
<evidence type="ECO:0000313" key="1">
    <source>
        <dbReference type="EMBL" id="MEM0706508.1"/>
    </source>
</evidence>
<sequence length="159" mass="17907">MTNHEFHSVIAESTESNLHLASGEHVHHFCSLLQQRAQFDSFKDLIFIRGLLATVHGKRKNKISVSMVDLYISIVQVMCAHYIPDTNKVNLSVKQLSVCCGLSYTRVWRSLKTLDHVLNLIAFDGGTIWFRPDMFETLRVGPDELAAARRSNRAGGGHD</sequence>
<keyword evidence="2" id="KW-1185">Reference proteome</keyword>
<protein>
    <recommendedName>
        <fullName evidence="3">Replication protein</fullName>
    </recommendedName>
</protein>
<organism evidence="1 2">
    <name type="scientific">Enterobacter quasihormaechei</name>
    <dbReference type="NCBI Taxonomy" id="2529382"/>
    <lineage>
        <taxon>Bacteria</taxon>
        <taxon>Pseudomonadati</taxon>
        <taxon>Pseudomonadota</taxon>
        <taxon>Gammaproteobacteria</taxon>
        <taxon>Enterobacterales</taxon>
        <taxon>Enterobacteriaceae</taxon>
        <taxon>Enterobacter</taxon>
    </lineage>
</organism>
<dbReference type="RefSeq" id="WP_077221064.1">
    <property type="nucleotide sequence ID" value="NZ_JBCGUG010000017.1"/>
</dbReference>
<proteinExistence type="predicted"/>
<dbReference type="EMBL" id="JBCGUG010000017">
    <property type="protein sequence ID" value="MEM0706508.1"/>
    <property type="molecule type" value="Genomic_DNA"/>
</dbReference>
<accession>A0ABU9PLJ0</accession>